<reference evidence="3" key="1">
    <citation type="submission" date="2025-08" db="UniProtKB">
        <authorList>
            <consortium name="RefSeq"/>
        </authorList>
    </citation>
    <scope>IDENTIFICATION</scope>
</reference>
<dbReference type="SMART" id="SM00256">
    <property type="entry name" value="FBOX"/>
    <property type="match status" value="1"/>
</dbReference>
<name>A0AB40APL8_DIOCR</name>
<dbReference type="SUPFAM" id="SSF81383">
    <property type="entry name" value="F-box domain"/>
    <property type="match status" value="1"/>
</dbReference>
<accession>A0AB40APL8</accession>
<evidence type="ECO:0000313" key="3">
    <source>
        <dbReference type="RefSeq" id="XP_039116754.1"/>
    </source>
</evidence>
<protein>
    <submittedName>
        <fullName evidence="3">F-box protein At2g02240-like</fullName>
    </submittedName>
</protein>
<dbReference type="GeneID" id="120252703"/>
<dbReference type="InterPro" id="IPR001810">
    <property type="entry name" value="F-box_dom"/>
</dbReference>
<dbReference type="PROSITE" id="PS50181">
    <property type="entry name" value="FBOX"/>
    <property type="match status" value="1"/>
</dbReference>
<dbReference type="InterPro" id="IPR036047">
    <property type="entry name" value="F-box-like_dom_sf"/>
</dbReference>
<dbReference type="CDD" id="cd22162">
    <property type="entry name" value="F-box_AtSKIP3-like"/>
    <property type="match status" value="1"/>
</dbReference>
<dbReference type="Gene3D" id="1.20.1280.50">
    <property type="match status" value="1"/>
</dbReference>
<dbReference type="InterPro" id="IPR025886">
    <property type="entry name" value="PP2-like"/>
</dbReference>
<dbReference type="Proteomes" id="UP001515500">
    <property type="component" value="Chromosome 22"/>
</dbReference>
<dbReference type="Pfam" id="PF14299">
    <property type="entry name" value="PP2"/>
    <property type="match status" value="1"/>
</dbReference>
<dbReference type="Pfam" id="PF12937">
    <property type="entry name" value="F-box-like"/>
    <property type="match status" value="1"/>
</dbReference>
<dbReference type="PANTHER" id="PTHR32278:SF111">
    <property type="entry name" value="F-BOX PROTEIN PP2-B12-RELATED"/>
    <property type="match status" value="1"/>
</dbReference>
<feature type="domain" description="F-box" evidence="1">
    <location>
        <begin position="1"/>
        <end position="47"/>
    </location>
</feature>
<dbReference type="PANTHER" id="PTHR32278">
    <property type="entry name" value="F-BOX DOMAIN-CONTAINING PROTEIN"/>
    <property type="match status" value="1"/>
</dbReference>
<proteinExistence type="predicted"/>
<dbReference type="AlphaFoldDB" id="A0AB40APL8"/>
<evidence type="ECO:0000259" key="1">
    <source>
        <dbReference type="PROSITE" id="PS50181"/>
    </source>
</evidence>
<evidence type="ECO:0000313" key="2">
    <source>
        <dbReference type="Proteomes" id="UP001515500"/>
    </source>
</evidence>
<gene>
    <name evidence="3" type="primary">LOC120252703</name>
</gene>
<dbReference type="RefSeq" id="XP_039116754.1">
    <property type="nucleotide sequence ID" value="XM_039260820.1"/>
</dbReference>
<keyword evidence="2" id="KW-1185">Reference proteome</keyword>
<sequence length="260" mass="29801">MVDFGRLPEECILHVLSRTSPEDVCRAAMVCPVFRSAANFDFLWEKFLPFDVDDILSRAVDRIEYSSKKELYFNLCDPIFIDDGKMSFCLEKSSGRKCYMLSPKLLRLEGFEWISLRDSRFSKVAELVDGPWLEIYGTLETKILSRETTYGVHLVFSIVERSRGLDRFHKATVKLGGNVSHRVGRFRGRKRKQPSSNGSNLAAVEVMEPHRRPDGWMEIEIGEFYTRDGDDGEVKMCVVDNNARHISGLIVHGIDIRPKC</sequence>
<organism evidence="2 3">
    <name type="scientific">Dioscorea cayennensis subsp. rotundata</name>
    <name type="common">White Guinea yam</name>
    <name type="synonym">Dioscorea rotundata</name>
    <dbReference type="NCBI Taxonomy" id="55577"/>
    <lineage>
        <taxon>Eukaryota</taxon>
        <taxon>Viridiplantae</taxon>
        <taxon>Streptophyta</taxon>
        <taxon>Embryophyta</taxon>
        <taxon>Tracheophyta</taxon>
        <taxon>Spermatophyta</taxon>
        <taxon>Magnoliopsida</taxon>
        <taxon>Liliopsida</taxon>
        <taxon>Dioscoreales</taxon>
        <taxon>Dioscoreaceae</taxon>
        <taxon>Dioscorea</taxon>
    </lineage>
</organism>